<sequence length="415" mass="45565">WAATSAIPNQSPNLHTTAPHTTTRGSIKPMKCWDVSEDRAKTYASRPLSSSTNPPACSTPQPAAMVIGPTSTHPGERKRTQTRRTIENLEHPLEPNGFLDQKQQATAEPEKPHRPSHLRTERSQRRRNSSAAEHTPTPNPSPRRRTYRRGADWRSGSKARKPRLEGEPSGLRYAPPRAVRAGGNEIYFFLPARDKVSQSIITIMTLALVMPFGNAYDPSPLQDFCVAVNNLNNGVFVNGKFCKDPKQAKAEDFFYSGLNMAGNTDNKVKSNVTTVNVDQIPGLNTMGISLVRIDYAPYGQNPPHTHPRGTEILVLIEGTLYVGFVSSNQDNNRLFAKILHPGDVFVFPIGMIHFQVNVGKTPAVAFAGLSSQNAGVITIADTVFGSNPPINPEVLAQAFQLDINVVKDLEAKFKN</sequence>
<keyword evidence="8" id="KW-0325">Glycoprotein</keyword>
<evidence type="ECO:0000313" key="13">
    <source>
        <dbReference type="Proteomes" id="UP000824890"/>
    </source>
</evidence>
<evidence type="ECO:0000256" key="9">
    <source>
        <dbReference type="ARBA" id="ARBA00023211"/>
    </source>
</evidence>
<comment type="subcellular location">
    <subcellularLocation>
        <location evidence="1">Secreted</location>
        <location evidence="1">Extracellular space</location>
        <location evidence="1">Apoplast</location>
    </subcellularLocation>
</comment>
<keyword evidence="7" id="KW-1015">Disulfide bond</keyword>
<feature type="region of interest" description="Disordered" evidence="10">
    <location>
        <begin position="1"/>
        <end position="176"/>
    </location>
</feature>
<dbReference type="InterPro" id="IPR011051">
    <property type="entry name" value="RmlC_Cupin_sf"/>
</dbReference>
<evidence type="ECO:0000256" key="6">
    <source>
        <dbReference type="ARBA" id="ARBA00022729"/>
    </source>
</evidence>
<feature type="compositionally biased region" description="Polar residues" evidence="10">
    <location>
        <begin position="1"/>
        <end position="25"/>
    </location>
</feature>
<dbReference type="InterPro" id="IPR014710">
    <property type="entry name" value="RmlC-like_jellyroll"/>
</dbReference>
<dbReference type="Pfam" id="PF00190">
    <property type="entry name" value="Cupin_1"/>
    <property type="match status" value="1"/>
</dbReference>
<feature type="domain" description="Cupin type-1" evidence="11">
    <location>
        <begin position="256"/>
        <end position="407"/>
    </location>
</feature>
<keyword evidence="4" id="KW-0964">Secreted</keyword>
<evidence type="ECO:0000256" key="10">
    <source>
        <dbReference type="SAM" id="MobiDB-lite"/>
    </source>
</evidence>
<feature type="compositionally biased region" description="Polar residues" evidence="10">
    <location>
        <begin position="47"/>
        <end position="61"/>
    </location>
</feature>
<dbReference type="InterPro" id="IPR001929">
    <property type="entry name" value="Germin"/>
</dbReference>
<evidence type="ECO:0000256" key="5">
    <source>
        <dbReference type="ARBA" id="ARBA00022723"/>
    </source>
</evidence>
<evidence type="ECO:0000259" key="11">
    <source>
        <dbReference type="SMART" id="SM00835"/>
    </source>
</evidence>
<dbReference type="PRINTS" id="PR00325">
    <property type="entry name" value="GERMIN"/>
</dbReference>
<comment type="similarity">
    <text evidence="2">Belongs to the germin family.</text>
</comment>
<keyword evidence="6" id="KW-0732">Signal</keyword>
<evidence type="ECO:0000256" key="3">
    <source>
        <dbReference type="ARBA" id="ARBA00022523"/>
    </source>
</evidence>
<dbReference type="PROSITE" id="PS00725">
    <property type="entry name" value="GERMIN"/>
    <property type="match status" value="1"/>
</dbReference>
<gene>
    <name evidence="12" type="ORF">HID58_014949</name>
</gene>
<keyword evidence="5" id="KW-0479">Metal-binding</keyword>
<feature type="compositionally biased region" description="Basic and acidic residues" evidence="10">
    <location>
        <begin position="74"/>
        <end position="93"/>
    </location>
</feature>
<keyword evidence="3" id="KW-0052">Apoplast</keyword>
<evidence type="ECO:0000256" key="4">
    <source>
        <dbReference type="ARBA" id="ARBA00022525"/>
    </source>
</evidence>
<dbReference type="PANTHER" id="PTHR31238">
    <property type="entry name" value="GERMIN-LIKE PROTEIN SUBFAMILY 3 MEMBER 3"/>
    <property type="match status" value="1"/>
</dbReference>
<protein>
    <recommendedName>
        <fullName evidence="11">Cupin type-1 domain-containing protein</fullName>
    </recommendedName>
</protein>
<reference evidence="12 13" key="1">
    <citation type="submission" date="2021-05" db="EMBL/GenBank/DDBJ databases">
        <title>Genome Assembly of Synthetic Allotetraploid Brassica napus Reveals Homoeologous Exchanges between Subgenomes.</title>
        <authorList>
            <person name="Davis J.T."/>
        </authorList>
    </citation>
    <scope>NUCLEOTIDE SEQUENCE [LARGE SCALE GENOMIC DNA]</scope>
    <source>
        <strain evidence="13">cv. Da-Ae</strain>
        <tissue evidence="12">Seedling</tissue>
    </source>
</reference>
<evidence type="ECO:0000313" key="12">
    <source>
        <dbReference type="EMBL" id="KAH0929222.1"/>
    </source>
</evidence>
<proteinExistence type="inferred from homology"/>
<dbReference type="Proteomes" id="UP000824890">
    <property type="component" value="Unassembled WGS sequence"/>
</dbReference>
<evidence type="ECO:0000256" key="2">
    <source>
        <dbReference type="ARBA" id="ARBA00007456"/>
    </source>
</evidence>
<evidence type="ECO:0000256" key="1">
    <source>
        <dbReference type="ARBA" id="ARBA00004271"/>
    </source>
</evidence>
<dbReference type="EMBL" id="JAGKQM010000004">
    <property type="protein sequence ID" value="KAH0929222.1"/>
    <property type="molecule type" value="Genomic_DNA"/>
</dbReference>
<dbReference type="CDD" id="cd02241">
    <property type="entry name" value="cupin_OxOx"/>
    <property type="match status" value="1"/>
</dbReference>
<evidence type="ECO:0000256" key="7">
    <source>
        <dbReference type="ARBA" id="ARBA00023157"/>
    </source>
</evidence>
<keyword evidence="13" id="KW-1185">Reference proteome</keyword>
<feature type="compositionally biased region" description="Basic and acidic residues" evidence="10">
    <location>
        <begin position="108"/>
        <end position="123"/>
    </location>
</feature>
<accession>A0ABQ8DIQ8</accession>
<name>A0ABQ8DIQ8_BRANA</name>
<feature type="non-terminal residue" evidence="12">
    <location>
        <position position="1"/>
    </location>
</feature>
<dbReference type="InterPro" id="IPR006045">
    <property type="entry name" value="Cupin_1"/>
</dbReference>
<organism evidence="12 13">
    <name type="scientific">Brassica napus</name>
    <name type="common">Rape</name>
    <dbReference type="NCBI Taxonomy" id="3708"/>
    <lineage>
        <taxon>Eukaryota</taxon>
        <taxon>Viridiplantae</taxon>
        <taxon>Streptophyta</taxon>
        <taxon>Embryophyta</taxon>
        <taxon>Tracheophyta</taxon>
        <taxon>Spermatophyta</taxon>
        <taxon>Magnoliopsida</taxon>
        <taxon>eudicotyledons</taxon>
        <taxon>Gunneridae</taxon>
        <taxon>Pentapetalae</taxon>
        <taxon>rosids</taxon>
        <taxon>malvids</taxon>
        <taxon>Brassicales</taxon>
        <taxon>Brassicaceae</taxon>
        <taxon>Brassiceae</taxon>
        <taxon>Brassica</taxon>
    </lineage>
</organism>
<dbReference type="Gene3D" id="2.60.120.10">
    <property type="entry name" value="Jelly Rolls"/>
    <property type="match status" value="1"/>
</dbReference>
<comment type="caution">
    <text evidence="12">The sequence shown here is derived from an EMBL/GenBank/DDBJ whole genome shotgun (WGS) entry which is preliminary data.</text>
</comment>
<dbReference type="InterPro" id="IPR019780">
    <property type="entry name" value="Germin_Mn-BS"/>
</dbReference>
<evidence type="ECO:0000256" key="8">
    <source>
        <dbReference type="ARBA" id="ARBA00023180"/>
    </source>
</evidence>
<keyword evidence="9" id="KW-0464">Manganese</keyword>
<dbReference type="SUPFAM" id="SSF51182">
    <property type="entry name" value="RmlC-like cupins"/>
    <property type="match status" value="1"/>
</dbReference>
<dbReference type="SMART" id="SM00835">
    <property type="entry name" value="Cupin_1"/>
    <property type="match status" value="1"/>
</dbReference>